<gene>
    <name evidence="1" type="ORF">ACFQ27_09480</name>
</gene>
<accession>A0ABW3T2D6</accession>
<dbReference type="EMBL" id="JBHTLQ010000017">
    <property type="protein sequence ID" value="MFD1190810.1"/>
    <property type="molecule type" value="Genomic_DNA"/>
</dbReference>
<evidence type="ECO:0000313" key="1">
    <source>
        <dbReference type="EMBL" id="MFD1190810.1"/>
    </source>
</evidence>
<dbReference type="Proteomes" id="UP001597216">
    <property type="component" value="Unassembled WGS sequence"/>
</dbReference>
<comment type="caution">
    <text evidence="1">The sequence shown here is derived from an EMBL/GenBank/DDBJ whole genome shotgun (WGS) entry which is preliminary data.</text>
</comment>
<dbReference type="Pfam" id="PF11171">
    <property type="entry name" value="DUF2958"/>
    <property type="match status" value="1"/>
</dbReference>
<dbReference type="RefSeq" id="WP_377353418.1">
    <property type="nucleotide sequence ID" value="NZ_JBHTLQ010000017.1"/>
</dbReference>
<dbReference type="InterPro" id="IPR021341">
    <property type="entry name" value="DUF2958"/>
</dbReference>
<evidence type="ECO:0000313" key="2">
    <source>
        <dbReference type="Proteomes" id="UP001597216"/>
    </source>
</evidence>
<sequence>MRMTLLNPTARRQLLANGEAQAAVRGGSDELDLHPVVKLFTPDAGATWLLTELDPDDPDLAFGLCDLGLGSPELGHVSLGELARLRGKMGLPVERDLHWKATAPLSVYAARARKLGYIQT</sequence>
<reference evidence="2" key="1">
    <citation type="journal article" date="2019" name="Int. J. Syst. Evol. Microbiol.">
        <title>The Global Catalogue of Microorganisms (GCM) 10K type strain sequencing project: providing services to taxonomists for standard genome sequencing and annotation.</title>
        <authorList>
            <consortium name="The Broad Institute Genomics Platform"/>
            <consortium name="The Broad Institute Genome Sequencing Center for Infectious Disease"/>
            <person name="Wu L."/>
            <person name="Ma J."/>
        </authorList>
    </citation>
    <scope>NUCLEOTIDE SEQUENCE [LARGE SCALE GENOMIC DNA]</scope>
    <source>
        <strain evidence="2">CCUG 55074</strain>
    </source>
</reference>
<keyword evidence="2" id="KW-1185">Reference proteome</keyword>
<protein>
    <submittedName>
        <fullName evidence="1">DUF2958 domain-containing protein</fullName>
    </submittedName>
</protein>
<proteinExistence type="predicted"/>
<organism evidence="1 2">
    <name type="scientific">Phenylobacterium conjunctum</name>
    <dbReference type="NCBI Taxonomy" id="1298959"/>
    <lineage>
        <taxon>Bacteria</taxon>
        <taxon>Pseudomonadati</taxon>
        <taxon>Pseudomonadota</taxon>
        <taxon>Alphaproteobacteria</taxon>
        <taxon>Caulobacterales</taxon>
        <taxon>Caulobacteraceae</taxon>
        <taxon>Phenylobacterium</taxon>
    </lineage>
</organism>
<name>A0ABW3T2D6_9CAUL</name>